<gene>
    <name evidence="1" type="ORF">M2272_005917</name>
</gene>
<sequence length="147" mass="15474">MDHIEWIKATTKGDATRAIGRAANIPDRTVASQIDRGHISAENVIAIAIAYGVHPVTALIDCGYLPARYATTADPVAALRSVSEDDLADEVLRRMKLAGDHTVLTTPVDELLSDNAKLGTASAVDAATAASIAELKIDSGIDNRKKA</sequence>
<dbReference type="EMBL" id="JARXVE010000016">
    <property type="protein sequence ID" value="MDH6199249.1"/>
    <property type="molecule type" value="Genomic_DNA"/>
</dbReference>
<accession>A0ABT6L8L9</accession>
<evidence type="ECO:0000313" key="1">
    <source>
        <dbReference type="EMBL" id="MDH6199249.1"/>
    </source>
</evidence>
<organism evidence="1 2">
    <name type="scientific">Mycolicibacterium frederiksbergense</name>
    <dbReference type="NCBI Taxonomy" id="117567"/>
    <lineage>
        <taxon>Bacteria</taxon>
        <taxon>Bacillati</taxon>
        <taxon>Actinomycetota</taxon>
        <taxon>Actinomycetes</taxon>
        <taxon>Mycobacteriales</taxon>
        <taxon>Mycobacteriaceae</taxon>
        <taxon>Mycolicibacterium</taxon>
    </lineage>
</organism>
<name>A0ABT6L8L9_9MYCO</name>
<keyword evidence="2" id="KW-1185">Reference proteome</keyword>
<reference evidence="1 2" key="1">
    <citation type="submission" date="2023-04" db="EMBL/GenBank/DDBJ databases">
        <title>Forest soil microbial communities from Buena Vista Peninsula, Colon Province, Panama.</title>
        <authorList>
            <person name="Bouskill N."/>
        </authorList>
    </citation>
    <scope>NUCLEOTIDE SEQUENCE [LARGE SCALE GENOMIC DNA]</scope>
    <source>
        <strain evidence="1 2">AC80</strain>
    </source>
</reference>
<dbReference type="Proteomes" id="UP001160130">
    <property type="component" value="Unassembled WGS sequence"/>
</dbReference>
<comment type="caution">
    <text evidence="1">The sequence shown here is derived from an EMBL/GenBank/DDBJ whole genome shotgun (WGS) entry which is preliminary data.</text>
</comment>
<evidence type="ECO:0000313" key="2">
    <source>
        <dbReference type="Proteomes" id="UP001160130"/>
    </source>
</evidence>
<proteinExistence type="predicted"/>
<protein>
    <submittedName>
        <fullName evidence="1">Lambda repressor-like predicted transcriptional regulator</fullName>
    </submittedName>
</protein>
<dbReference type="RefSeq" id="WP_280835795.1">
    <property type="nucleotide sequence ID" value="NZ_JARXVE010000016.1"/>
</dbReference>